<accession>X1AX62</accession>
<evidence type="ECO:0000313" key="1">
    <source>
        <dbReference type="EMBL" id="GAG76748.1"/>
    </source>
</evidence>
<gene>
    <name evidence="1" type="ORF">S01H4_30960</name>
</gene>
<feature type="non-terminal residue" evidence="1">
    <location>
        <position position="1"/>
    </location>
</feature>
<dbReference type="EMBL" id="BART01016027">
    <property type="protein sequence ID" value="GAG76748.1"/>
    <property type="molecule type" value="Genomic_DNA"/>
</dbReference>
<dbReference type="AlphaFoldDB" id="X1AX62"/>
<reference evidence="1" key="1">
    <citation type="journal article" date="2014" name="Front. Microbiol.">
        <title>High frequency of phylogenetically diverse reductive dehalogenase-homologous genes in deep subseafloor sedimentary metagenomes.</title>
        <authorList>
            <person name="Kawai M."/>
            <person name="Futagami T."/>
            <person name="Toyoda A."/>
            <person name="Takaki Y."/>
            <person name="Nishi S."/>
            <person name="Hori S."/>
            <person name="Arai W."/>
            <person name="Tsubouchi T."/>
            <person name="Morono Y."/>
            <person name="Uchiyama I."/>
            <person name="Ito T."/>
            <person name="Fujiyama A."/>
            <person name="Inagaki F."/>
            <person name="Takami H."/>
        </authorList>
    </citation>
    <scope>NUCLEOTIDE SEQUENCE</scope>
    <source>
        <strain evidence="1">Expedition CK06-06</strain>
    </source>
</reference>
<name>X1AX62_9ZZZZ</name>
<organism evidence="1">
    <name type="scientific">marine sediment metagenome</name>
    <dbReference type="NCBI Taxonomy" id="412755"/>
    <lineage>
        <taxon>unclassified sequences</taxon>
        <taxon>metagenomes</taxon>
        <taxon>ecological metagenomes</taxon>
    </lineage>
</organism>
<comment type="caution">
    <text evidence="1">The sequence shown here is derived from an EMBL/GenBank/DDBJ whole genome shotgun (WGS) entry which is preliminary data.</text>
</comment>
<sequence>EWKDKVLAKKIVGCNFGSNIEVKDPWSNKPVKKRLKNFMVNLSVRTLEQYQLALPYSEDNKGLLIGQMRDYRVTKEGPTPTYSSENDHYLDALMLAILGFESNFGELSSVGRENEPIKIRKSRLPVMVQPKQKENKIMCPASHNGVLKPYADEMGLPYEYKEGTIPDFTSKPRSKTKVKQFTKPFFQICS</sequence>
<protein>
    <submittedName>
        <fullName evidence="1">Uncharacterized protein</fullName>
    </submittedName>
</protein>
<proteinExistence type="predicted"/>